<dbReference type="InterPro" id="IPR003010">
    <property type="entry name" value="C-N_Hydrolase"/>
</dbReference>
<dbReference type="Proteomes" id="UP000603200">
    <property type="component" value="Unassembled WGS sequence"/>
</dbReference>
<keyword evidence="1" id="KW-0378">Hydrolase</keyword>
<evidence type="ECO:0000313" key="4">
    <source>
        <dbReference type="Proteomes" id="UP000603200"/>
    </source>
</evidence>
<dbReference type="EMBL" id="BOMN01000001">
    <property type="protein sequence ID" value="GIE16944.1"/>
    <property type="molecule type" value="Genomic_DNA"/>
</dbReference>
<dbReference type="InterPro" id="IPR036526">
    <property type="entry name" value="C-N_Hydrolase_sf"/>
</dbReference>
<dbReference type="InterPro" id="IPR050345">
    <property type="entry name" value="Aliph_Amidase/BUP"/>
</dbReference>
<dbReference type="RefSeq" id="WP_203834265.1">
    <property type="nucleotide sequence ID" value="NZ_BAAATV010000001.1"/>
</dbReference>
<dbReference type="Gene3D" id="3.60.110.10">
    <property type="entry name" value="Carbon-nitrogen hydrolase"/>
    <property type="match status" value="1"/>
</dbReference>
<feature type="domain" description="CN hydrolase" evidence="2">
    <location>
        <begin position="1"/>
        <end position="240"/>
    </location>
</feature>
<keyword evidence="4" id="KW-1185">Reference proteome</keyword>
<accession>A0ABQ3ZEG8</accession>
<dbReference type="CDD" id="cd07197">
    <property type="entry name" value="nitrilase"/>
    <property type="match status" value="1"/>
</dbReference>
<dbReference type="Pfam" id="PF00795">
    <property type="entry name" value="CN_hydrolase"/>
    <property type="match status" value="1"/>
</dbReference>
<proteinExistence type="predicted"/>
<dbReference type="PANTHER" id="PTHR43674">
    <property type="entry name" value="NITRILASE C965.09-RELATED"/>
    <property type="match status" value="1"/>
</dbReference>
<evidence type="ECO:0000256" key="1">
    <source>
        <dbReference type="ARBA" id="ARBA00022801"/>
    </source>
</evidence>
<sequence>MRIGACQTPEILADVDAAVRVVQDFASEADIAGVDLLLFPECFLQGYLVTDEHVRGQALEIGSSACNSVLARLAGIEQMLVLGMIERADGAFHNTAVVVIGGQVVGRYRKTFLTSGEAVFTPGDDYPTFEHGGVRFGINICFDTQHAQAAAAVAARGAQVLLVPAQNMMRWESAFHWQHRHNEIRACRARETGMWLVSADVTGERGSDRIGLGPTGFLNPTGETVGQVPTGVVGLVFADT</sequence>
<dbReference type="PROSITE" id="PS50263">
    <property type="entry name" value="CN_HYDROLASE"/>
    <property type="match status" value="1"/>
</dbReference>
<evidence type="ECO:0000259" key="2">
    <source>
        <dbReference type="PROSITE" id="PS50263"/>
    </source>
</evidence>
<dbReference type="SUPFAM" id="SSF56317">
    <property type="entry name" value="Carbon-nitrogen hydrolase"/>
    <property type="match status" value="1"/>
</dbReference>
<name>A0ABQ3ZEG8_9ACTN</name>
<gene>
    <name evidence="3" type="ORF">Ahu01nite_000460</name>
</gene>
<dbReference type="PANTHER" id="PTHR43674:SF2">
    <property type="entry name" value="BETA-UREIDOPROPIONASE"/>
    <property type="match status" value="1"/>
</dbReference>
<protein>
    <recommendedName>
        <fullName evidence="2">CN hydrolase domain-containing protein</fullName>
    </recommendedName>
</protein>
<organism evidence="3 4">
    <name type="scientific">Winogradskya humida</name>
    <dbReference type="NCBI Taxonomy" id="113566"/>
    <lineage>
        <taxon>Bacteria</taxon>
        <taxon>Bacillati</taxon>
        <taxon>Actinomycetota</taxon>
        <taxon>Actinomycetes</taxon>
        <taxon>Micromonosporales</taxon>
        <taxon>Micromonosporaceae</taxon>
        <taxon>Winogradskya</taxon>
    </lineage>
</organism>
<evidence type="ECO:0000313" key="3">
    <source>
        <dbReference type="EMBL" id="GIE16944.1"/>
    </source>
</evidence>
<comment type="caution">
    <text evidence="3">The sequence shown here is derived from an EMBL/GenBank/DDBJ whole genome shotgun (WGS) entry which is preliminary data.</text>
</comment>
<reference evidence="3 4" key="1">
    <citation type="submission" date="2021-01" db="EMBL/GenBank/DDBJ databases">
        <title>Whole genome shotgun sequence of Actinoplanes humidus NBRC 14915.</title>
        <authorList>
            <person name="Komaki H."/>
            <person name="Tamura T."/>
        </authorList>
    </citation>
    <scope>NUCLEOTIDE SEQUENCE [LARGE SCALE GENOMIC DNA]</scope>
    <source>
        <strain evidence="3 4">NBRC 14915</strain>
    </source>
</reference>